<comment type="caution">
    <text evidence="8">The sequence shown here is derived from an EMBL/GenBank/DDBJ whole genome shotgun (WGS) entry which is preliminary data.</text>
</comment>
<sequence>MALPTALEIRLILGVFFQFYRRHLWLFFLFVLGLSLGSALLGAIQGLNQEASNRYHQTSALINNPISHFVRPIHGSKTLESTIWRALRKAGVRSAEPVAEGVVTIVEGQKVRIKGVNTLQWLGKGSHSGRQQNQNPSMQFGFNTIYISNALAERFSLKQHQSMQIAGVDCVFVVLPGLSGNTALADIALVDRLLHLEGKISYIEISDFHLNSAQVNAIIANKARLQSAEAQSFDSLSQAFFFNLKALALLGYVVGAFLSFNAIKLCLHSRQKLHQQLILLGCLQRTLVVAVSIEIILLSFLAALLGAGIAFVGSNALVAEITLALKGLFELDRHLPVHFSWVVVLQAFMLNMLVLASIAYAQTNVLTFYRKKRFRVLCVIGTGLIAGYFYIGSDNPFFALGLCVCLLLVFFIITPVVLRISFACIPTTRPLLKWMKADSHEQIRVLTTSVYAVLLAVGTSVGLQIMVASFSTALQIHLDSRLSAELYIRPNHIESWQYQWLSARQEVDTVGVFWQAEGSYQRNDSDPNTQSVRLISFGSHADLHQNLTLLSGVPPTSKTLYHEASIPRSGCLANEPSKLLHGIRLGQYVTIKQGERQINCEITGFYYDYGEQRSVFVVITTAILQAKFNYEAFGFSLRLKEGADELGLKQQLLQQFELTESQVVENHVFKKYATQLFEHTFYATNALNLMIVVIALFGLWVSLLTLGVKQVQPLAVLKTLGITTLQAFQIKLSQSSIILLVSLVLAMVLGGLLGWVLLKFVMPVGFGWSIPFLIPYQSIMVFIMGIYSLALLVSIAPLIKLSRYAVADLLHED</sequence>
<feature type="transmembrane region" description="Helical" evidence="6">
    <location>
        <begin position="287"/>
        <end position="318"/>
    </location>
</feature>
<dbReference type="Pfam" id="PF02687">
    <property type="entry name" value="FtsX"/>
    <property type="match status" value="1"/>
</dbReference>
<dbReference type="PANTHER" id="PTHR30287">
    <property type="entry name" value="MEMBRANE COMPONENT OF PREDICTED ABC SUPERFAMILY METABOLITE UPTAKE TRANSPORTER"/>
    <property type="match status" value="1"/>
</dbReference>
<evidence type="ECO:0000256" key="6">
    <source>
        <dbReference type="SAM" id="Phobius"/>
    </source>
</evidence>
<dbReference type="AlphaFoldDB" id="A0A8I0N104"/>
<keyword evidence="5 6" id="KW-0472">Membrane</keyword>
<feature type="transmembrane region" description="Helical" evidence="6">
    <location>
        <begin position="338"/>
        <end position="361"/>
    </location>
</feature>
<comment type="subcellular location">
    <subcellularLocation>
        <location evidence="1">Cell membrane</location>
        <topology evidence="1">Multi-pass membrane protein</topology>
    </subcellularLocation>
</comment>
<dbReference type="Proteomes" id="UP000660708">
    <property type="component" value="Unassembled WGS sequence"/>
</dbReference>
<evidence type="ECO:0000313" key="9">
    <source>
        <dbReference type="Proteomes" id="UP000660708"/>
    </source>
</evidence>
<evidence type="ECO:0000256" key="3">
    <source>
        <dbReference type="ARBA" id="ARBA00022692"/>
    </source>
</evidence>
<dbReference type="GO" id="GO:0005886">
    <property type="term" value="C:plasma membrane"/>
    <property type="evidence" value="ECO:0007669"/>
    <property type="project" value="UniProtKB-SubCell"/>
</dbReference>
<dbReference type="InterPro" id="IPR038766">
    <property type="entry name" value="Membrane_comp_ABC_pdt"/>
</dbReference>
<name>A0A8I0N104_9GAMM</name>
<keyword evidence="9" id="KW-1185">Reference proteome</keyword>
<dbReference type="EMBL" id="AQHF01000034">
    <property type="protein sequence ID" value="MBE0349148.1"/>
    <property type="molecule type" value="Genomic_DNA"/>
</dbReference>
<evidence type="ECO:0000259" key="7">
    <source>
        <dbReference type="Pfam" id="PF02687"/>
    </source>
</evidence>
<evidence type="ECO:0000256" key="2">
    <source>
        <dbReference type="ARBA" id="ARBA00022475"/>
    </source>
</evidence>
<feature type="transmembrane region" description="Helical" evidence="6">
    <location>
        <begin position="737"/>
        <end position="758"/>
    </location>
</feature>
<evidence type="ECO:0000313" key="8">
    <source>
        <dbReference type="EMBL" id="MBE0349148.1"/>
    </source>
</evidence>
<feature type="transmembrane region" description="Helical" evidence="6">
    <location>
        <begin position="373"/>
        <end position="391"/>
    </location>
</feature>
<keyword evidence="2" id="KW-1003">Cell membrane</keyword>
<keyword evidence="4 6" id="KW-1133">Transmembrane helix</keyword>
<proteinExistence type="predicted"/>
<feature type="transmembrane region" description="Helical" evidence="6">
    <location>
        <begin position="778"/>
        <end position="799"/>
    </location>
</feature>
<reference evidence="8 9" key="1">
    <citation type="submission" date="2015-06" db="EMBL/GenBank/DDBJ databases">
        <title>Genome sequence of Pseudoalteromonas peptidolytica.</title>
        <authorList>
            <person name="Xie B.-B."/>
            <person name="Rong J.-C."/>
            <person name="Qin Q.-L."/>
            <person name="Zhang Y.-Z."/>
        </authorList>
    </citation>
    <scope>NUCLEOTIDE SEQUENCE [LARGE SCALE GENOMIC DNA]</scope>
    <source>
        <strain evidence="8 9">F12-50-A1</strain>
    </source>
</reference>
<accession>A0A8I0N104</accession>
<protein>
    <submittedName>
        <fullName evidence="8">Putative ABC transport system permease protein</fullName>
    </submittedName>
</protein>
<feature type="transmembrane region" description="Helical" evidence="6">
    <location>
        <begin position="246"/>
        <end position="267"/>
    </location>
</feature>
<feature type="domain" description="ABC3 transporter permease C-terminal" evidence="7">
    <location>
        <begin position="687"/>
        <end position="804"/>
    </location>
</feature>
<dbReference type="PANTHER" id="PTHR30287:SF2">
    <property type="entry name" value="BLL1001 PROTEIN"/>
    <property type="match status" value="1"/>
</dbReference>
<feature type="transmembrane region" description="Helical" evidence="6">
    <location>
        <begin position="397"/>
        <end position="422"/>
    </location>
</feature>
<gene>
    <name evidence="8" type="ORF">PPEP_b1083</name>
</gene>
<organism evidence="8 9">
    <name type="scientific">Pseudoalteromonas peptidolytica F12-50-A1</name>
    <dbReference type="NCBI Taxonomy" id="1315280"/>
    <lineage>
        <taxon>Bacteria</taxon>
        <taxon>Pseudomonadati</taxon>
        <taxon>Pseudomonadota</taxon>
        <taxon>Gammaproteobacteria</taxon>
        <taxon>Alteromonadales</taxon>
        <taxon>Pseudoalteromonadaceae</taxon>
        <taxon>Pseudoalteromonas</taxon>
    </lineage>
</organism>
<evidence type="ECO:0000256" key="4">
    <source>
        <dbReference type="ARBA" id="ARBA00022989"/>
    </source>
</evidence>
<keyword evidence="3 6" id="KW-0812">Transmembrane</keyword>
<feature type="transmembrane region" description="Helical" evidence="6">
    <location>
        <begin position="686"/>
        <end position="708"/>
    </location>
</feature>
<feature type="transmembrane region" description="Helical" evidence="6">
    <location>
        <begin position="443"/>
        <end position="467"/>
    </location>
</feature>
<dbReference type="InterPro" id="IPR003838">
    <property type="entry name" value="ABC3_permease_C"/>
</dbReference>
<feature type="transmembrane region" description="Helical" evidence="6">
    <location>
        <begin position="24"/>
        <end position="44"/>
    </location>
</feature>
<evidence type="ECO:0000256" key="1">
    <source>
        <dbReference type="ARBA" id="ARBA00004651"/>
    </source>
</evidence>
<evidence type="ECO:0000256" key="5">
    <source>
        <dbReference type="ARBA" id="ARBA00023136"/>
    </source>
</evidence>